<accession>A0A3F3Q4W6</accession>
<dbReference type="EMBL" id="KZ852044">
    <property type="protein sequence ID" value="RDH34259.1"/>
    <property type="molecule type" value="Genomic_DNA"/>
</dbReference>
<gene>
    <name evidence="1" type="ORF">BDQ94DRAFT_142443</name>
</gene>
<name>A0A3F3Q4W6_9EURO</name>
<dbReference type="Proteomes" id="UP000253729">
    <property type="component" value="Unassembled WGS sequence"/>
</dbReference>
<evidence type="ECO:0000313" key="2">
    <source>
        <dbReference type="Proteomes" id="UP000253729"/>
    </source>
</evidence>
<dbReference type="GeneID" id="38134391"/>
<sequence length="68" mass="7899">MDLTWTIEKKSCNFCYYKCPLRSLIPGSVCWEGLRHLQNKHCYSTCLNTFWIPSSPWGNLTPTNKSAK</sequence>
<proteinExistence type="predicted"/>
<keyword evidence="2" id="KW-1185">Reference proteome</keyword>
<organism evidence="1 2">
    <name type="scientific">Aspergillus welwitschiae</name>
    <dbReference type="NCBI Taxonomy" id="1341132"/>
    <lineage>
        <taxon>Eukaryota</taxon>
        <taxon>Fungi</taxon>
        <taxon>Dikarya</taxon>
        <taxon>Ascomycota</taxon>
        <taxon>Pezizomycotina</taxon>
        <taxon>Eurotiomycetes</taxon>
        <taxon>Eurotiomycetidae</taxon>
        <taxon>Eurotiales</taxon>
        <taxon>Aspergillaceae</taxon>
        <taxon>Aspergillus</taxon>
        <taxon>Aspergillus subgen. Circumdati</taxon>
    </lineage>
</organism>
<evidence type="ECO:0000313" key="1">
    <source>
        <dbReference type="EMBL" id="RDH34259.1"/>
    </source>
</evidence>
<dbReference type="RefSeq" id="XP_026627281.1">
    <property type="nucleotide sequence ID" value="XM_026766035.1"/>
</dbReference>
<dbReference type="AlphaFoldDB" id="A0A3F3Q4W6"/>
<protein>
    <submittedName>
        <fullName evidence="1">Uncharacterized protein</fullName>
    </submittedName>
</protein>
<reference evidence="1 2" key="1">
    <citation type="submission" date="2018-07" db="EMBL/GenBank/DDBJ databases">
        <title>The genomes of Aspergillus section Nigri reveals drivers in fungal speciation.</title>
        <authorList>
            <consortium name="DOE Joint Genome Institute"/>
            <person name="Vesth T.C."/>
            <person name="Nybo J."/>
            <person name="Theobald S."/>
            <person name="Brandl J."/>
            <person name="Frisvad J.C."/>
            <person name="Nielsen K.F."/>
            <person name="Lyhne E.K."/>
            <person name="Kogle M.E."/>
            <person name="Kuo A."/>
            <person name="Riley R."/>
            <person name="Clum A."/>
            <person name="Nolan M."/>
            <person name="Lipzen A."/>
            <person name="Salamov A."/>
            <person name="Henrissat B."/>
            <person name="Wiebenga A."/>
            <person name="De vries R.P."/>
            <person name="Grigoriev I.V."/>
            <person name="Mortensen U.H."/>
            <person name="Andersen M.R."/>
            <person name="Baker S.E."/>
        </authorList>
    </citation>
    <scope>NUCLEOTIDE SEQUENCE [LARGE SCALE GENOMIC DNA]</scope>
    <source>
        <strain evidence="1 2">CBS 139.54b</strain>
    </source>
</reference>